<name>A0A2C9D8Z8_9HYPH</name>
<dbReference type="AlphaFoldDB" id="A0A2C9D8Z8"/>
<dbReference type="SUPFAM" id="SSF55031">
    <property type="entry name" value="Bacterial exopeptidase dimerisation domain"/>
    <property type="match status" value="1"/>
</dbReference>
<keyword evidence="5" id="KW-1185">Reference proteome</keyword>
<dbReference type="KEGG" id="hdi:HDIA_3087"/>
<proteinExistence type="inferred from homology"/>
<comment type="similarity">
    <text evidence="1">Belongs to the peptidase M20 family.</text>
</comment>
<dbReference type="GO" id="GO:0016813">
    <property type="term" value="F:hydrolase activity, acting on carbon-nitrogen (but not peptide) bonds, in linear amidines"/>
    <property type="evidence" value="ECO:0007669"/>
    <property type="project" value="InterPro"/>
</dbReference>
<evidence type="ECO:0000256" key="2">
    <source>
        <dbReference type="ARBA" id="ARBA00022801"/>
    </source>
</evidence>
<keyword evidence="3" id="KW-0862">Zinc</keyword>
<evidence type="ECO:0000313" key="4">
    <source>
        <dbReference type="EMBL" id="SON56628.1"/>
    </source>
</evidence>
<organism evidence="4 5">
    <name type="scientific">Hartmannibacter diazotrophicus</name>
    <dbReference type="NCBI Taxonomy" id="1482074"/>
    <lineage>
        <taxon>Bacteria</taxon>
        <taxon>Pseudomonadati</taxon>
        <taxon>Pseudomonadota</taxon>
        <taxon>Alphaproteobacteria</taxon>
        <taxon>Hyphomicrobiales</taxon>
        <taxon>Pleomorphomonadaceae</taxon>
        <taxon>Hartmannibacter</taxon>
    </lineage>
</organism>
<evidence type="ECO:0000313" key="5">
    <source>
        <dbReference type="Proteomes" id="UP000223606"/>
    </source>
</evidence>
<dbReference type="GO" id="GO:0046872">
    <property type="term" value="F:metal ion binding"/>
    <property type="evidence" value="ECO:0007669"/>
    <property type="project" value="UniProtKB-KW"/>
</dbReference>
<dbReference type="InterPro" id="IPR036264">
    <property type="entry name" value="Bact_exopeptidase_dim_dom"/>
</dbReference>
<gene>
    <name evidence="4" type="ORF">HDIA_3087</name>
</gene>
<feature type="binding site" evidence="3">
    <location>
        <position position="90"/>
    </location>
    <ligand>
        <name>Zn(2+)</name>
        <dbReference type="ChEBI" id="CHEBI:29105"/>
        <label>1</label>
    </ligand>
</feature>
<keyword evidence="2 4" id="KW-0378">Hydrolase</keyword>
<evidence type="ECO:0000256" key="1">
    <source>
        <dbReference type="ARBA" id="ARBA00006153"/>
    </source>
</evidence>
<dbReference type="CDD" id="cd03884">
    <property type="entry name" value="M20_bAS"/>
    <property type="match status" value="1"/>
</dbReference>
<dbReference type="EMBL" id="LT960614">
    <property type="protein sequence ID" value="SON56628.1"/>
    <property type="molecule type" value="Genomic_DNA"/>
</dbReference>
<dbReference type="InterPro" id="IPR010158">
    <property type="entry name" value="Amidase_Cbmase"/>
</dbReference>
<dbReference type="PIRSF" id="PIRSF001235">
    <property type="entry name" value="Amidase_carbamoylase"/>
    <property type="match status" value="1"/>
</dbReference>
<reference evidence="5" key="1">
    <citation type="submission" date="2017-09" db="EMBL/GenBank/DDBJ databases">
        <title>Genome sequence of Nannocystis excedens DSM 71.</title>
        <authorList>
            <person name="Blom J."/>
        </authorList>
    </citation>
    <scope>NUCLEOTIDE SEQUENCE [LARGE SCALE GENOMIC DNA]</scope>
    <source>
        <strain evidence="5">type strain: E19</strain>
    </source>
</reference>
<dbReference type="EC" id="3.5.-.-" evidence="4"/>
<dbReference type="Proteomes" id="UP000223606">
    <property type="component" value="Chromosome 1"/>
</dbReference>
<dbReference type="RefSeq" id="WP_099556980.1">
    <property type="nucleotide sequence ID" value="NZ_LT960614.1"/>
</dbReference>
<dbReference type="Gene3D" id="3.40.630.10">
    <property type="entry name" value="Zn peptidases"/>
    <property type="match status" value="1"/>
</dbReference>
<dbReference type="SUPFAM" id="SSF53187">
    <property type="entry name" value="Zn-dependent exopeptidases"/>
    <property type="match status" value="1"/>
</dbReference>
<dbReference type="NCBIfam" id="NF006772">
    <property type="entry name" value="PRK09290.2-1"/>
    <property type="match status" value="1"/>
</dbReference>
<evidence type="ECO:0000256" key="3">
    <source>
        <dbReference type="PIRSR" id="PIRSR001235-1"/>
    </source>
</evidence>
<dbReference type="Gene3D" id="3.30.70.360">
    <property type="match status" value="1"/>
</dbReference>
<dbReference type="PANTHER" id="PTHR32494:SF5">
    <property type="entry name" value="ALLANTOATE AMIDOHYDROLASE"/>
    <property type="match status" value="1"/>
</dbReference>
<keyword evidence="3" id="KW-0479">Metal-binding</keyword>
<comment type="cofactor">
    <cofactor evidence="3">
        <name>Zn(2+)</name>
        <dbReference type="ChEBI" id="CHEBI:29105"/>
    </cofactor>
    <text evidence="3">Binds 2 Zn(2+) ions per subunit.</text>
</comment>
<dbReference type="Pfam" id="PF01546">
    <property type="entry name" value="Peptidase_M20"/>
    <property type="match status" value="1"/>
</dbReference>
<dbReference type="PANTHER" id="PTHR32494">
    <property type="entry name" value="ALLANTOATE DEIMINASE-RELATED"/>
    <property type="match status" value="1"/>
</dbReference>
<feature type="binding site" evidence="3">
    <location>
        <position position="101"/>
    </location>
    <ligand>
        <name>Zn(2+)</name>
        <dbReference type="ChEBI" id="CHEBI:29105"/>
        <label>1</label>
    </ligand>
</feature>
<feature type="binding site" evidence="3">
    <location>
        <position position="199"/>
    </location>
    <ligand>
        <name>Zn(2+)</name>
        <dbReference type="ChEBI" id="CHEBI:29105"/>
        <label>1</label>
    </ligand>
</feature>
<feature type="binding site" evidence="3">
    <location>
        <position position="139"/>
    </location>
    <ligand>
        <name>Zn(2+)</name>
        <dbReference type="ChEBI" id="CHEBI:29105"/>
        <label>2</label>
    </ligand>
</feature>
<sequence>MTSISSLHERFDPAQSLPFLLSRFAAFGATRNGGVTRLCASPEDGDARSFFKDALTSAGAKVLTDAVGNQFGIFSLTDRPDAPIVMMGSHLDSQSRGGKLDGALGVAASLCVGQSLLDAKRGGTLFDANFCVVNWTNEEGARFRPSLLGSSSYVGLFSTDYVLDRRDDDGISLGEALSAIGYRGMDTPPQLPGCYLELHVEQGTRLEEMGAQIGIVTRNWGAVKFQAAFLGEQAHTGPTAMERRKDALLGAAHAIIAVREIADRWAGIVHTSVGRIQVEPNSSNVVAARVEISIEVRSSDDAVLSEVAALAEKAIEDAAERARVRAEIESRSDRKIRELPHDVCNLIALCASEGGHESLQMDTIAGHDAISLLGICPTGLIFVPSIAGISHNEAEATDEADLAAGLDVCIRAAERLCRAGASPQRAVLIDLEASQ</sequence>
<feature type="binding site" evidence="3">
    <location>
        <position position="101"/>
    </location>
    <ligand>
        <name>Zn(2+)</name>
        <dbReference type="ChEBI" id="CHEBI:29105"/>
        <label>2</label>
    </ligand>
</feature>
<accession>A0A2C9D8Z8</accession>
<protein>
    <submittedName>
        <fullName evidence="4">Putative hydrolase</fullName>
        <ecNumber evidence="4">3.5.-.-</ecNumber>
    </submittedName>
</protein>
<dbReference type="NCBIfam" id="TIGR01879">
    <property type="entry name" value="hydantase"/>
    <property type="match status" value="1"/>
</dbReference>
<feature type="binding site" evidence="3">
    <location>
        <position position="391"/>
    </location>
    <ligand>
        <name>Zn(2+)</name>
        <dbReference type="ChEBI" id="CHEBI:29105"/>
        <label>2</label>
    </ligand>
</feature>
<dbReference type="InterPro" id="IPR002933">
    <property type="entry name" value="Peptidase_M20"/>
</dbReference>
<dbReference type="OrthoDB" id="9808195at2"/>